<keyword evidence="3" id="KW-1185">Reference proteome</keyword>
<organism evidence="2 3">
    <name type="scientific">Ceratopteris richardii</name>
    <name type="common">Triangle waterfern</name>
    <dbReference type="NCBI Taxonomy" id="49495"/>
    <lineage>
        <taxon>Eukaryota</taxon>
        <taxon>Viridiplantae</taxon>
        <taxon>Streptophyta</taxon>
        <taxon>Embryophyta</taxon>
        <taxon>Tracheophyta</taxon>
        <taxon>Polypodiopsida</taxon>
        <taxon>Polypodiidae</taxon>
        <taxon>Polypodiales</taxon>
        <taxon>Pteridineae</taxon>
        <taxon>Pteridaceae</taxon>
        <taxon>Parkerioideae</taxon>
        <taxon>Ceratopteris</taxon>
    </lineage>
</organism>
<accession>A0A8T2RAG3</accession>
<dbReference type="InterPro" id="IPR012674">
    <property type="entry name" value="Calycin"/>
</dbReference>
<dbReference type="Gene3D" id="2.40.128.20">
    <property type="match status" value="1"/>
</dbReference>
<feature type="domain" description="DUF3598" evidence="1">
    <location>
        <begin position="100"/>
        <end position="248"/>
    </location>
</feature>
<dbReference type="OrthoDB" id="2012255at2759"/>
<dbReference type="InterPro" id="IPR022017">
    <property type="entry name" value="BFA1-like_DUF3598"/>
</dbReference>
<dbReference type="SUPFAM" id="SSF50814">
    <property type="entry name" value="Lipocalins"/>
    <property type="match status" value="1"/>
</dbReference>
<dbReference type="AlphaFoldDB" id="A0A8T2RAG3"/>
<dbReference type="Proteomes" id="UP000825935">
    <property type="component" value="Chromosome 28"/>
</dbReference>
<name>A0A8T2RAG3_CERRI</name>
<proteinExistence type="predicted"/>
<evidence type="ECO:0000313" key="2">
    <source>
        <dbReference type="EMBL" id="KAH7293436.1"/>
    </source>
</evidence>
<comment type="caution">
    <text evidence="2">The sequence shown here is derived from an EMBL/GenBank/DDBJ whole genome shotgun (WGS) entry which is preliminary data.</text>
</comment>
<sequence length="377" mass="42503">MSLLLCSPSKLSPRSNSLFDSSKFLTLKAVTCPSSTSKCGYKLSTGNRAYIRSAITVMSTSGQSTQAPANHHDLPDSEVVSEETVDELTPHDMWVWNAQSHWKHWHGLWAMYEPLSGPDIIKTYKSVRSLWPVDKDSIHLYHRNQWYATTGEGPDINWECGPWAMYELKHSLPDGILHPNSLDHRILQFPHGDLGWVQLALKPNDPKSVVFNELHFMASFGKARMPVIIGYNFEGKLMIALQLEEALDSDKRPPGSWKGTFWKHHSDPVVAVRDEPKGSFIGTEMSLTTTLMRTTRKAKWSGFRGGLNDEAAALYTMVHLPNQVTAFVPKEAPIGKAHAYYVTWVVNEDQVRVLSVSYFPDGRLQYLKSGTYDRVGN</sequence>
<dbReference type="EMBL" id="CM035433">
    <property type="protein sequence ID" value="KAH7293436.1"/>
    <property type="molecule type" value="Genomic_DNA"/>
</dbReference>
<dbReference type="Pfam" id="PF12204">
    <property type="entry name" value="DUF3598_N"/>
    <property type="match status" value="1"/>
</dbReference>
<reference evidence="2" key="1">
    <citation type="submission" date="2021-08" db="EMBL/GenBank/DDBJ databases">
        <title>WGS assembly of Ceratopteris richardii.</title>
        <authorList>
            <person name="Marchant D.B."/>
            <person name="Chen G."/>
            <person name="Jenkins J."/>
            <person name="Shu S."/>
            <person name="Leebens-Mack J."/>
            <person name="Grimwood J."/>
            <person name="Schmutz J."/>
            <person name="Soltis P."/>
            <person name="Soltis D."/>
            <person name="Chen Z.-H."/>
        </authorList>
    </citation>
    <scope>NUCLEOTIDE SEQUENCE</scope>
    <source>
        <strain evidence="2">Whitten #5841</strain>
        <tissue evidence="2">Leaf</tissue>
    </source>
</reference>
<gene>
    <name evidence="2" type="ORF">KP509_28G025800</name>
</gene>
<dbReference type="OMA" id="CEVAHTR"/>
<protein>
    <recommendedName>
        <fullName evidence="1">DUF3598 domain-containing protein</fullName>
    </recommendedName>
</protein>
<evidence type="ECO:0000259" key="1">
    <source>
        <dbReference type="Pfam" id="PF12204"/>
    </source>
</evidence>
<evidence type="ECO:0000313" key="3">
    <source>
        <dbReference type="Proteomes" id="UP000825935"/>
    </source>
</evidence>